<feature type="region of interest" description="Disordered" evidence="1">
    <location>
        <begin position="115"/>
        <end position="153"/>
    </location>
</feature>
<gene>
    <name evidence="2" type="ORF">V565_129800</name>
</gene>
<protein>
    <submittedName>
        <fullName evidence="2">Uncharacterized protein</fullName>
    </submittedName>
</protein>
<dbReference type="Proteomes" id="UP000027456">
    <property type="component" value="Unassembled WGS sequence"/>
</dbReference>
<name>A0A074RMH1_9AGAM</name>
<sequence length="326" mass="36957">MVTASSLRGQAAWSPRPGGAFNARKRYALQLMSQAKSISSKHEPKRKRVGTLDTENGPSPPHHTPKRICHTDQDSMFDSENPLGLDLWEESDLERGEPFVDSSHEEDMTVEYARSAEKPIEEMDLSDLSDISPTSPDDDLFDGSESSTSSYDDLYGPDDYELYGKSAIKRFAEELPSLLKRRHRTSVLSKRKHWIDDEPLRVKFLNRRFKHRLQTGDFTVSQILEVLEQRPVYGTYGDLNIPTPQVVPTQEDAEDPEDLDLADTGFDDLMTVARPSTPMPDSDSDSESDGEPVYASSQTSEQLSRREMEAMGIYDDDEYEYESEDE</sequence>
<dbReference type="OrthoDB" id="3168773at2759"/>
<evidence type="ECO:0000313" key="2">
    <source>
        <dbReference type="EMBL" id="KEP48241.1"/>
    </source>
</evidence>
<feature type="region of interest" description="Disordered" evidence="1">
    <location>
        <begin position="1"/>
        <end position="20"/>
    </location>
</feature>
<reference evidence="2 3" key="1">
    <citation type="submission" date="2013-12" db="EMBL/GenBank/DDBJ databases">
        <authorList>
            <person name="Cubeta M."/>
            <person name="Pakala S."/>
            <person name="Fedorova N."/>
            <person name="Thomas E."/>
            <person name="Dean R."/>
            <person name="Jabaji S."/>
            <person name="Neate S."/>
            <person name="Toda T."/>
            <person name="Tavantzis S."/>
            <person name="Vilgalys R."/>
            <person name="Bharathan N."/>
            <person name="Pakala S."/>
            <person name="Losada L.S."/>
            <person name="Zafar N."/>
            <person name="Nierman W."/>
        </authorList>
    </citation>
    <scope>NUCLEOTIDE SEQUENCE [LARGE SCALE GENOMIC DNA]</scope>
    <source>
        <strain evidence="2 3">123E</strain>
    </source>
</reference>
<feature type="region of interest" description="Disordered" evidence="1">
    <location>
        <begin position="32"/>
        <end position="82"/>
    </location>
</feature>
<comment type="caution">
    <text evidence="2">The sequence shown here is derived from an EMBL/GenBank/DDBJ whole genome shotgun (WGS) entry which is preliminary data.</text>
</comment>
<organism evidence="2 3">
    <name type="scientific">Rhizoctonia solani 123E</name>
    <dbReference type="NCBI Taxonomy" id="1423351"/>
    <lineage>
        <taxon>Eukaryota</taxon>
        <taxon>Fungi</taxon>
        <taxon>Dikarya</taxon>
        <taxon>Basidiomycota</taxon>
        <taxon>Agaricomycotina</taxon>
        <taxon>Agaricomycetes</taxon>
        <taxon>Cantharellales</taxon>
        <taxon>Ceratobasidiaceae</taxon>
        <taxon>Rhizoctonia</taxon>
    </lineage>
</organism>
<dbReference type="HOGENOM" id="CLU_915726_0_0_1"/>
<dbReference type="EMBL" id="AZST01000548">
    <property type="protein sequence ID" value="KEP48241.1"/>
    <property type="molecule type" value="Genomic_DNA"/>
</dbReference>
<accession>A0A074RMH1</accession>
<feature type="region of interest" description="Disordered" evidence="1">
    <location>
        <begin position="270"/>
        <end position="326"/>
    </location>
</feature>
<feature type="compositionally biased region" description="Acidic residues" evidence="1">
    <location>
        <begin position="314"/>
        <end position="326"/>
    </location>
</feature>
<evidence type="ECO:0000313" key="3">
    <source>
        <dbReference type="Proteomes" id="UP000027456"/>
    </source>
</evidence>
<proteinExistence type="predicted"/>
<keyword evidence="3" id="KW-1185">Reference proteome</keyword>
<dbReference type="AlphaFoldDB" id="A0A074RMH1"/>
<evidence type="ECO:0000256" key="1">
    <source>
        <dbReference type="SAM" id="MobiDB-lite"/>
    </source>
</evidence>